<dbReference type="InterPro" id="IPR007829">
    <property type="entry name" value="TM2"/>
</dbReference>
<keyword evidence="4 6" id="KW-0472">Membrane</keyword>
<dbReference type="eggNOG" id="COG2314">
    <property type="taxonomic scope" value="Bacteria"/>
</dbReference>
<evidence type="ECO:0000256" key="4">
    <source>
        <dbReference type="ARBA" id="ARBA00023136"/>
    </source>
</evidence>
<evidence type="ECO:0000313" key="8">
    <source>
        <dbReference type="EMBL" id="ACY22852.1"/>
    </source>
</evidence>
<evidence type="ECO:0000256" key="3">
    <source>
        <dbReference type="ARBA" id="ARBA00022989"/>
    </source>
</evidence>
<organism evidence="8 9">
    <name type="scientific">Gordonia bronchialis (strain ATCC 25592 / DSM 43247 / BCRC 13721 / JCM 3198 / KCTC 3076 / NBRC 16047 / NCTC 10667)</name>
    <name type="common">Rhodococcus bronchialis</name>
    <dbReference type="NCBI Taxonomy" id="526226"/>
    <lineage>
        <taxon>Bacteria</taxon>
        <taxon>Bacillati</taxon>
        <taxon>Actinomycetota</taxon>
        <taxon>Actinomycetes</taxon>
        <taxon>Mycobacteriales</taxon>
        <taxon>Gordoniaceae</taxon>
        <taxon>Gordonia</taxon>
    </lineage>
</organism>
<reference evidence="9" key="1">
    <citation type="submission" date="2009-10" db="EMBL/GenBank/DDBJ databases">
        <title>The complete chromosome of Gordonia bronchialis DSM 43247.</title>
        <authorList>
            <consortium name="US DOE Joint Genome Institute (JGI-PGF)"/>
            <person name="Lucas S."/>
            <person name="Copeland A."/>
            <person name="Lapidus A."/>
            <person name="Glavina del Rio T."/>
            <person name="Dalin E."/>
            <person name="Tice H."/>
            <person name="Bruce D."/>
            <person name="Goodwin L."/>
            <person name="Pitluck S."/>
            <person name="Kyrpides N."/>
            <person name="Mavromatis K."/>
            <person name="Ivanova N."/>
            <person name="Ovchinnikova G."/>
            <person name="Saunders E."/>
            <person name="Brettin T."/>
            <person name="Detter J.C."/>
            <person name="Han C."/>
            <person name="Larimer F."/>
            <person name="Land M."/>
            <person name="Hauser L."/>
            <person name="Markowitz V."/>
            <person name="Cheng J.-F."/>
            <person name="Hugenholtz P."/>
            <person name="Woyke T."/>
            <person name="Wu D."/>
            <person name="Jando M."/>
            <person name="Schneider S."/>
            <person name="Goeker M."/>
            <person name="Klenk H.-P."/>
            <person name="Eisen J.A."/>
        </authorList>
    </citation>
    <scope>NUCLEOTIDE SEQUENCE [LARGE SCALE GENOMIC DNA]</scope>
    <source>
        <strain evidence="9">ATCC 25592 / DSM 43247 / BCRC 13721 / JCM 3198 / KCTC 3076 / NBRC 16047 / NCTC 10667</strain>
    </source>
</reference>
<dbReference type="STRING" id="526226.Gbro_3666"/>
<evidence type="ECO:0000259" key="7">
    <source>
        <dbReference type="Pfam" id="PF05154"/>
    </source>
</evidence>
<dbReference type="Pfam" id="PF05154">
    <property type="entry name" value="TM2"/>
    <property type="match status" value="1"/>
</dbReference>
<proteinExistence type="predicted"/>
<accession>D0L2E9</accession>
<dbReference type="EMBL" id="CP001802">
    <property type="protein sequence ID" value="ACY22852.1"/>
    <property type="molecule type" value="Genomic_DNA"/>
</dbReference>
<sequence>MTYPSHLPFDDGNSDPLAPTYRAQPGYPAPHPGMPSVYGVPQPAYFVAPVPPVYGLYPGAADPLAPFGRDPLTGEPLSDKSKVAAGLLQLFLGGFGVGRFYLGHGGVGAAQLCLTIVGWLLAIFFVGFILLFAVSIWALVDAVMMFTGSVRDSRGYKLRS</sequence>
<feature type="transmembrane region" description="Helical" evidence="6">
    <location>
        <begin position="83"/>
        <end position="102"/>
    </location>
</feature>
<keyword evidence="3 6" id="KW-1133">Transmembrane helix</keyword>
<evidence type="ECO:0000256" key="6">
    <source>
        <dbReference type="SAM" id="Phobius"/>
    </source>
</evidence>
<feature type="transmembrane region" description="Helical" evidence="6">
    <location>
        <begin position="114"/>
        <end position="140"/>
    </location>
</feature>
<comment type="subcellular location">
    <subcellularLocation>
        <location evidence="1">Membrane</location>
        <topology evidence="1">Multi-pass membrane protein</topology>
    </subcellularLocation>
</comment>
<dbReference type="GO" id="GO:0016020">
    <property type="term" value="C:membrane"/>
    <property type="evidence" value="ECO:0007669"/>
    <property type="project" value="UniProtKB-SubCell"/>
</dbReference>
<evidence type="ECO:0000256" key="1">
    <source>
        <dbReference type="ARBA" id="ARBA00004141"/>
    </source>
</evidence>
<keyword evidence="9" id="KW-1185">Reference proteome</keyword>
<protein>
    <submittedName>
        <fullName evidence="8">TM2 domain containing protein</fullName>
    </submittedName>
</protein>
<keyword evidence="2 6" id="KW-0812">Transmembrane</keyword>
<evidence type="ECO:0000313" key="9">
    <source>
        <dbReference type="Proteomes" id="UP000001219"/>
    </source>
</evidence>
<name>D0L2E9_GORB4</name>
<evidence type="ECO:0000256" key="2">
    <source>
        <dbReference type="ARBA" id="ARBA00022692"/>
    </source>
</evidence>
<gene>
    <name evidence="8" type="ordered locus">Gbro_3666</name>
</gene>
<reference evidence="8 9" key="2">
    <citation type="journal article" date="2010" name="Stand. Genomic Sci.">
        <title>Complete genome sequence of Gordonia bronchialis type strain (3410).</title>
        <authorList>
            <person name="Ivanova N."/>
            <person name="Sikorski J."/>
            <person name="Jando M."/>
            <person name="Lapidus A."/>
            <person name="Nolan M."/>
            <person name="Lucas S."/>
            <person name="Del Rio T.G."/>
            <person name="Tice H."/>
            <person name="Copeland A."/>
            <person name="Cheng J.F."/>
            <person name="Chen F."/>
            <person name="Bruce D."/>
            <person name="Goodwin L."/>
            <person name="Pitluck S."/>
            <person name="Mavromatis K."/>
            <person name="Ovchinnikova G."/>
            <person name="Pati A."/>
            <person name="Chen A."/>
            <person name="Palaniappan K."/>
            <person name="Land M."/>
            <person name="Hauser L."/>
            <person name="Chang Y.J."/>
            <person name="Jeffries C.D."/>
            <person name="Chain P."/>
            <person name="Saunders E."/>
            <person name="Han C."/>
            <person name="Detter J.C."/>
            <person name="Brettin T."/>
            <person name="Rohde M."/>
            <person name="Goker M."/>
            <person name="Bristow J."/>
            <person name="Eisen J.A."/>
            <person name="Markowitz V."/>
            <person name="Hugenholtz P."/>
            <person name="Klenk H.P."/>
            <person name="Kyrpides N.C."/>
        </authorList>
    </citation>
    <scope>NUCLEOTIDE SEQUENCE [LARGE SCALE GENOMIC DNA]</scope>
    <source>
        <strain evidence="9">ATCC 25592 / DSM 43247 / BCRC 13721 / JCM 3198 / KCTC 3076 / NBRC 16047 / NCTC 10667</strain>
    </source>
</reference>
<dbReference type="AlphaFoldDB" id="D0L2E9"/>
<feature type="region of interest" description="Disordered" evidence="5">
    <location>
        <begin position="1"/>
        <end position="25"/>
    </location>
</feature>
<dbReference type="RefSeq" id="WP_012835362.1">
    <property type="nucleotide sequence ID" value="NC_013441.1"/>
</dbReference>
<dbReference type="HOGENOM" id="CLU_081297_2_1_11"/>
<evidence type="ECO:0000256" key="5">
    <source>
        <dbReference type="SAM" id="MobiDB-lite"/>
    </source>
</evidence>
<dbReference type="KEGG" id="gbr:Gbro_3666"/>
<dbReference type="Proteomes" id="UP000001219">
    <property type="component" value="Chromosome"/>
</dbReference>
<feature type="domain" description="TM2" evidence="7">
    <location>
        <begin position="79"/>
        <end position="129"/>
    </location>
</feature>